<dbReference type="InterPro" id="IPR023473">
    <property type="entry name" value="AMMECR1"/>
</dbReference>
<comment type="caution">
    <text evidence="2">The sequence shown here is derived from an EMBL/GenBank/DDBJ whole genome shotgun (WGS) entry which is preliminary data.</text>
</comment>
<proteinExistence type="predicted"/>
<dbReference type="PANTHER" id="PTHR13016:SF0">
    <property type="entry name" value="AMME SYNDROME CANDIDATE GENE 1 PROTEIN"/>
    <property type="match status" value="1"/>
</dbReference>
<feature type="domain" description="AMMECR1" evidence="1">
    <location>
        <begin position="6"/>
        <end position="209"/>
    </location>
</feature>
<evidence type="ECO:0000313" key="2">
    <source>
        <dbReference type="EMBL" id="PPK74094.1"/>
    </source>
</evidence>
<evidence type="ECO:0000259" key="1">
    <source>
        <dbReference type="PROSITE" id="PS51112"/>
    </source>
</evidence>
<dbReference type="NCBIfam" id="TIGR04335">
    <property type="entry name" value="AmmeMemoSam_A"/>
    <property type="match status" value="1"/>
</dbReference>
<dbReference type="PROSITE" id="PS51112">
    <property type="entry name" value="AMMECR1"/>
    <property type="match status" value="1"/>
</dbReference>
<dbReference type="InterPro" id="IPR002733">
    <property type="entry name" value="AMMECR1_domain"/>
</dbReference>
<dbReference type="RefSeq" id="WP_104429987.1">
    <property type="nucleotide sequence ID" value="NZ_PTIZ01000011.1"/>
</dbReference>
<dbReference type="Gene3D" id="3.30.1490.150">
    <property type="entry name" value="Hypothetical protein ph0010, domain 2"/>
    <property type="match status" value="1"/>
</dbReference>
<dbReference type="EMBL" id="PTIZ01000011">
    <property type="protein sequence ID" value="PPK74094.1"/>
    <property type="molecule type" value="Genomic_DNA"/>
</dbReference>
<dbReference type="PANTHER" id="PTHR13016">
    <property type="entry name" value="AMMECR1 HOMOLOG"/>
    <property type="match status" value="1"/>
</dbReference>
<protein>
    <submittedName>
        <fullName evidence="2">Uncharacterized protein (TIGR00296 family)/AmmeMemoRadiSam system protein A</fullName>
    </submittedName>
</protein>
<sequence length="209" mass="24000">MSLNKVNRQRLLELAKRSIQHGLQTGRPLKVNLDDYPEELTETRATFVTLQINHQLRGCIGMLEAVRPLAEDIAENAFSAAFRDPRFPPLQADELDDLEIHLSLLTPAEPMIFASEQDLISQLQPGIDGLILEEPEVYNAANKREQLPPRIDGLILEKGRRRGTFLPSVWESLPEPEQFLRHLKQKAGLPPDYWSKNIRIYRYQTEIID</sequence>
<dbReference type="InterPro" id="IPR027623">
    <property type="entry name" value="AmmeMemoSam_A"/>
</dbReference>
<dbReference type="InterPro" id="IPR027485">
    <property type="entry name" value="AMMECR1_N"/>
</dbReference>
<dbReference type="Gene3D" id="3.30.700.20">
    <property type="entry name" value="Hypothetical protein ph0010, domain 1"/>
    <property type="match status" value="1"/>
</dbReference>
<dbReference type="InterPro" id="IPR036071">
    <property type="entry name" value="AMMECR1_dom_sf"/>
</dbReference>
<evidence type="ECO:0000313" key="3">
    <source>
        <dbReference type="Proteomes" id="UP000240010"/>
    </source>
</evidence>
<dbReference type="SUPFAM" id="SSF143447">
    <property type="entry name" value="AMMECR1-like"/>
    <property type="match status" value="2"/>
</dbReference>
<dbReference type="Proteomes" id="UP000240010">
    <property type="component" value="Unassembled WGS sequence"/>
</dbReference>
<organism evidence="2 3">
    <name type="scientific">Methylobacter tundripaludum</name>
    <dbReference type="NCBI Taxonomy" id="173365"/>
    <lineage>
        <taxon>Bacteria</taxon>
        <taxon>Pseudomonadati</taxon>
        <taxon>Pseudomonadota</taxon>
        <taxon>Gammaproteobacteria</taxon>
        <taxon>Methylococcales</taxon>
        <taxon>Methylococcaceae</taxon>
        <taxon>Methylobacter</taxon>
    </lineage>
</organism>
<dbReference type="AlphaFoldDB" id="A0A2S6H9D0"/>
<dbReference type="NCBIfam" id="TIGR00296">
    <property type="entry name" value="TIGR00296 family protein"/>
    <property type="match status" value="1"/>
</dbReference>
<reference evidence="2 3" key="1">
    <citation type="submission" date="2018-02" db="EMBL/GenBank/DDBJ databases">
        <title>Subsurface microbial communities from deep shales in Ohio and West Virginia, USA.</title>
        <authorList>
            <person name="Wrighton K."/>
        </authorList>
    </citation>
    <scope>NUCLEOTIDE SEQUENCE [LARGE SCALE GENOMIC DNA]</scope>
    <source>
        <strain evidence="2 3">OWC-DMM</strain>
    </source>
</reference>
<dbReference type="Pfam" id="PF01871">
    <property type="entry name" value="AMMECR1"/>
    <property type="match status" value="2"/>
</dbReference>
<name>A0A2S6H9D0_9GAMM</name>
<gene>
    <name evidence="2" type="ORF">B0F87_11124</name>
</gene>
<accession>A0A2S6H9D0</accession>